<proteinExistence type="predicted"/>
<keyword evidence="1" id="KW-1133">Transmembrane helix</keyword>
<dbReference type="Proteomes" id="UP000017800">
    <property type="component" value="Unassembled WGS sequence"/>
</dbReference>
<keyword evidence="3" id="KW-1185">Reference proteome</keyword>
<keyword evidence="1" id="KW-0812">Transmembrane</keyword>
<dbReference type="InterPro" id="IPR021516">
    <property type="entry name" value="DUF3179"/>
</dbReference>
<name>V5FLK0_9VIBR</name>
<reference evidence="2 3" key="1">
    <citation type="submission" date="2013-10" db="EMBL/GenBank/DDBJ databases">
        <authorList>
            <person name="Ichikawa N."/>
            <person name="Kimura A."/>
            <person name="Ohji S."/>
            <person name="Hosoyama A."/>
            <person name="Fujita N."/>
        </authorList>
    </citation>
    <scope>NUCLEOTIDE SEQUENCE [LARGE SCALE GENOMIC DNA]</scope>
    <source>
        <strain evidence="2 3">NBRC 102217</strain>
    </source>
</reference>
<protein>
    <recommendedName>
        <fullName evidence="4">DUF3179 domain-containing protein</fullName>
    </recommendedName>
</protein>
<evidence type="ECO:0000256" key="1">
    <source>
        <dbReference type="SAM" id="Phobius"/>
    </source>
</evidence>
<evidence type="ECO:0008006" key="4">
    <source>
        <dbReference type="Google" id="ProtNLM"/>
    </source>
</evidence>
<dbReference type="RefSeq" id="WP_023404864.1">
    <property type="nucleotide sequence ID" value="NZ_BAUJ01000047.1"/>
</dbReference>
<dbReference type="Pfam" id="PF11376">
    <property type="entry name" value="DUF3179"/>
    <property type="match status" value="1"/>
</dbReference>
<feature type="transmembrane region" description="Helical" evidence="1">
    <location>
        <begin position="75"/>
        <end position="96"/>
    </location>
</feature>
<organism evidence="2 3">
    <name type="scientific">Vibrio halioticoli NBRC 102217</name>
    <dbReference type="NCBI Taxonomy" id="1219072"/>
    <lineage>
        <taxon>Bacteria</taxon>
        <taxon>Pseudomonadati</taxon>
        <taxon>Pseudomonadota</taxon>
        <taxon>Gammaproteobacteria</taxon>
        <taxon>Vibrionales</taxon>
        <taxon>Vibrionaceae</taxon>
        <taxon>Vibrio</taxon>
    </lineage>
</organism>
<dbReference type="eggNOG" id="ENOG502ZBEJ">
    <property type="taxonomic scope" value="Bacteria"/>
</dbReference>
<evidence type="ECO:0000313" key="3">
    <source>
        <dbReference type="Proteomes" id="UP000017800"/>
    </source>
</evidence>
<evidence type="ECO:0000313" key="2">
    <source>
        <dbReference type="EMBL" id="GAD90536.1"/>
    </source>
</evidence>
<sequence length="376" mass="42684">MKKSAFILAIISLLVGAFGAIALTEAGQMINMPREWVFSYFEYRVTLNVFIVALAVVAIYLLLKGSLLGKKWIGLYGIAIVACLFVINIFAPEFWLRAQQYGAEFMSVEQANQKLSNDSDVFVLEINGDARAYPRDWMQLPHIVGDKIGGQETVMTYCALSNLPVAFNPKMNGQETDFRVIAQVHNNLIFTDRNSGELIQQVTGTAEYSQTQLQQYPVQRMTWQAFKSLYPKGQVFNYKPNAFDQLTLKLFDTALIPHYEGVAMFPTLNEPDPRVKSGEQVWGVTIDGKSVAVTQSHFDKQQQFVAHLPAQDVLFVQYPEFDTVAAYLVDDSRNWQEVSVDPYGKYDGGQLTRANLYSGMPWMIWSHWFPESEIYQ</sequence>
<reference evidence="2 3" key="2">
    <citation type="submission" date="2013-11" db="EMBL/GenBank/DDBJ databases">
        <title>Whole genome shotgun sequence of Vibrio halioticoli NBRC 102217.</title>
        <authorList>
            <person name="Isaki S."/>
            <person name="Kimura A."/>
            <person name="Ohji S."/>
            <person name="Hosoyama A."/>
            <person name="Fujita N."/>
            <person name="Hashimoto M."/>
            <person name="Hosoyama Y."/>
            <person name="Yamazoe A."/>
        </authorList>
    </citation>
    <scope>NUCLEOTIDE SEQUENCE [LARGE SCALE GENOMIC DNA]</scope>
    <source>
        <strain evidence="2 3">NBRC 102217</strain>
    </source>
</reference>
<dbReference type="AlphaFoldDB" id="V5FLK0"/>
<feature type="transmembrane region" description="Helical" evidence="1">
    <location>
        <begin position="43"/>
        <end position="63"/>
    </location>
</feature>
<keyword evidence="1" id="KW-0472">Membrane</keyword>
<accession>V5FLK0</accession>
<comment type="caution">
    <text evidence="2">The sequence shown here is derived from an EMBL/GenBank/DDBJ whole genome shotgun (WGS) entry which is preliminary data.</text>
</comment>
<gene>
    <name evidence="2" type="ORF">VHA01S_047_00050</name>
</gene>
<dbReference type="EMBL" id="BAUJ01000047">
    <property type="protein sequence ID" value="GAD90536.1"/>
    <property type="molecule type" value="Genomic_DNA"/>
</dbReference>